<dbReference type="Proteomes" id="UP000724584">
    <property type="component" value="Unassembled WGS sequence"/>
</dbReference>
<dbReference type="EMBL" id="JAGIZQ010000003">
    <property type="protein sequence ID" value="KAH6636711.1"/>
    <property type="molecule type" value="Genomic_DNA"/>
</dbReference>
<sequence>MAFFKYHIASAKCHGGVSRPFAPRHKTNVPRKYSPHLPLPFIAPQSPSRDGKVLLRCAIGERLPSFAVVVPSSDSRAQLCTPITSSADEPMRCSVRSLAAHHCHSRCGLSWRGGVLKKVPGRKGIGFVSPTQLGQRKDPGRSFSSAFVFFEDSDRKGKTVWVAVHRGWAGCELAAVSHWTNGLPAACLPCSGTAAGLQMG</sequence>
<protein>
    <submittedName>
        <fullName evidence="1">Uncharacterized protein</fullName>
    </submittedName>
</protein>
<evidence type="ECO:0000313" key="2">
    <source>
        <dbReference type="Proteomes" id="UP000724584"/>
    </source>
</evidence>
<keyword evidence="2" id="KW-1185">Reference proteome</keyword>
<comment type="caution">
    <text evidence="1">The sequence shown here is derived from an EMBL/GenBank/DDBJ whole genome shotgun (WGS) entry which is preliminary data.</text>
</comment>
<reference evidence="1 2" key="1">
    <citation type="journal article" date="2021" name="Nat. Commun.">
        <title>Genetic determinants of endophytism in the Arabidopsis root mycobiome.</title>
        <authorList>
            <person name="Mesny F."/>
            <person name="Miyauchi S."/>
            <person name="Thiergart T."/>
            <person name="Pickel B."/>
            <person name="Atanasova L."/>
            <person name="Karlsson M."/>
            <person name="Huettel B."/>
            <person name="Barry K.W."/>
            <person name="Haridas S."/>
            <person name="Chen C."/>
            <person name="Bauer D."/>
            <person name="Andreopoulos W."/>
            <person name="Pangilinan J."/>
            <person name="LaButti K."/>
            <person name="Riley R."/>
            <person name="Lipzen A."/>
            <person name="Clum A."/>
            <person name="Drula E."/>
            <person name="Henrissat B."/>
            <person name="Kohler A."/>
            <person name="Grigoriev I.V."/>
            <person name="Martin F.M."/>
            <person name="Hacquard S."/>
        </authorList>
    </citation>
    <scope>NUCLEOTIDE SEQUENCE [LARGE SCALE GENOMIC DNA]</scope>
    <source>
        <strain evidence="1 2">MPI-SDFR-AT-0079</strain>
    </source>
</reference>
<evidence type="ECO:0000313" key="1">
    <source>
        <dbReference type="EMBL" id="KAH6636711.1"/>
    </source>
</evidence>
<organism evidence="1 2">
    <name type="scientific">Chaetomium tenue</name>
    <dbReference type="NCBI Taxonomy" id="1854479"/>
    <lineage>
        <taxon>Eukaryota</taxon>
        <taxon>Fungi</taxon>
        <taxon>Dikarya</taxon>
        <taxon>Ascomycota</taxon>
        <taxon>Pezizomycotina</taxon>
        <taxon>Sordariomycetes</taxon>
        <taxon>Sordariomycetidae</taxon>
        <taxon>Sordariales</taxon>
        <taxon>Chaetomiaceae</taxon>
        <taxon>Chaetomium</taxon>
    </lineage>
</organism>
<proteinExistence type="predicted"/>
<gene>
    <name evidence="1" type="ORF">F5144DRAFT_191244</name>
</gene>
<accession>A0ACB7PI56</accession>
<name>A0ACB7PI56_9PEZI</name>